<reference evidence="4 5" key="1">
    <citation type="submission" date="2018-12" db="EMBL/GenBank/DDBJ databases">
        <authorList>
            <person name="Sun L."/>
            <person name="Chen Z."/>
        </authorList>
    </citation>
    <scope>NUCLEOTIDE SEQUENCE [LARGE SCALE GENOMIC DNA]</scope>
    <source>
        <strain evidence="4 5">DSM 15890</strain>
    </source>
</reference>
<dbReference type="Pfam" id="PF01977">
    <property type="entry name" value="UbiD"/>
    <property type="match status" value="1"/>
</dbReference>
<dbReference type="EMBL" id="RZNY01000011">
    <property type="protein sequence ID" value="RUT45577.1"/>
    <property type="molecule type" value="Genomic_DNA"/>
</dbReference>
<feature type="domain" description="3-octaprenyl-4-hydroxybenzoate carboxy-lyase-like Rift-related" evidence="1">
    <location>
        <begin position="123"/>
        <end position="315"/>
    </location>
</feature>
<dbReference type="NCBIfam" id="TIGR00148">
    <property type="entry name" value="UbiD family decarboxylase"/>
    <property type="match status" value="1"/>
</dbReference>
<proteinExistence type="predicted"/>
<sequence length="609" mass="67438">MYRNLEDCIIDLEKNGHLVRIKEEVDPYLEMAAIHMKVYEAGGPALLFENVKGSKFRAASNIFGSIERSKFIFRQTWTSVQNVMALRNDPMSAVKHPFKNIGNGLAAFKALPLKKYGNLPVTAQEIQISDLPLIQHWPMDGGAFVTLPQVYTEDPDNPGIMNSNLGMYRIQLSGNEYEMNKDIGLHYQIHRGIGVHQEKANKLGAPLKVSIFVGGPPAHTLAAVMPLPEGLTEMTIAGLLAGRNFRYNYVDGYCISSDADFVITGEIHPGDTKPEGPFGDHLGYYSLTHPFPVMKVHKVYAKPNAIWPFTVVGRPPQEDTAFGELIHELTGDAIKQEIPGVKEVHAVDAAGVHPLLFAIGSERYTPYQKVKQPAELLTLANRILGTGQLSLAKYLFITAEEDQPIDSHHEVNFLTYILERLDLHRDIHFYTNTTIDTLDYSGTGINSGSKVVIAAYGDKKRELCTEVPAELKDIRGYENAKLVMPGVVVLQAPKFTNYAEVAQELAGLSKAIHEKGAIPSCPMIVLCDDSSFMSATISNFLWATFTRSNPSHDIYGVNSYYENKHWGCDNLIIDARTKPHQAPPLIADPKVEKNIERLFVKGASLGGII</sequence>
<dbReference type="GO" id="GO:0016831">
    <property type="term" value="F:carboxy-lyase activity"/>
    <property type="evidence" value="ECO:0007669"/>
    <property type="project" value="InterPro"/>
</dbReference>
<keyword evidence="5" id="KW-1185">Reference proteome</keyword>
<protein>
    <submittedName>
        <fullName evidence="4">UbiD family decarboxylase</fullName>
    </submittedName>
</protein>
<dbReference type="InterPro" id="IPR049383">
    <property type="entry name" value="UbiD-like_N"/>
</dbReference>
<evidence type="ECO:0000259" key="3">
    <source>
        <dbReference type="Pfam" id="PF20696"/>
    </source>
</evidence>
<dbReference type="Gene3D" id="3.40.1670.10">
    <property type="entry name" value="UbiD C-terminal domain-like"/>
    <property type="match status" value="1"/>
</dbReference>
<comment type="caution">
    <text evidence="4">The sequence shown here is derived from an EMBL/GenBank/DDBJ whole genome shotgun (WGS) entry which is preliminary data.</text>
</comment>
<dbReference type="SUPFAM" id="SSF143968">
    <property type="entry name" value="UbiD C-terminal domain-like"/>
    <property type="match status" value="2"/>
</dbReference>
<evidence type="ECO:0000313" key="5">
    <source>
        <dbReference type="Proteomes" id="UP000279446"/>
    </source>
</evidence>
<evidence type="ECO:0000313" key="4">
    <source>
        <dbReference type="EMBL" id="RUT45577.1"/>
    </source>
</evidence>
<dbReference type="AlphaFoldDB" id="A0A3S1DUE4"/>
<feature type="domain" description="3-octaprenyl-4-hydroxybenzoate carboxy-lyase-like C-terminal" evidence="3">
    <location>
        <begin position="322"/>
        <end position="455"/>
    </location>
</feature>
<dbReference type="PANTHER" id="PTHR30108">
    <property type="entry name" value="3-OCTAPRENYL-4-HYDROXYBENZOATE CARBOXY-LYASE-RELATED"/>
    <property type="match status" value="1"/>
</dbReference>
<evidence type="ECO:0000259" key="2">
    <source>
        <dbReference type="Pfam" id="PF20695"/>
    </source>
</evidence>
<dbReference type="Pfam" id="PF20695">
    <property type="entry name" value="UbiD_N"/>
    <property type="match status" value="1"/>
</dbReference>
<dbReference type="PANTHER" id="PTHR30108:SF7">
    <property type="entry name" value="3-POLYPRENYL-4-HYDROXYBENZOATE DECARBOXYLASE"/>
    <property type="match status" value="1"/>
</dbReference>
<dbReference type="SUPFAM" id="SSF50475">
    <property type="entry name" value="FMN-binding split barrel"/>
    <property type="match status" value="1"/>
</dbReference>
<gene>
    <name evidence="4" type="ORF">EJP82_14900</name>
</gene>
<evidence type="ECO:0000259" key="1">
    <source>
        <dbReference type="Pfam" id="PF01977"/>
    </source>
</evidence>
<dbReference type="RefSeq" id="WP_127192852.1">
    <property type="nucleotide sequence ID" value="NZ_RZNY01000011.1"/>
</dbReference>
<feature type="domain" description="3-octaprenyl-4-hydroxybenzoate carboxy-lyase-like N-terminal" evidence="2">
    <location>
        <begin position="11"/>
        <end position="84"/>
    </location>
</feature>
<dbReference type="Pfam" id="PF20696">
    <property type="entry name" value="UbiD_C"/>
    <property type="match status" value="1"/>
</dbReference>
<accession>A0A3S1DUE4</accession>
<name>A0A3S1DUE4_9BACL</name>
<dbReference type="InterPro" id="IPR049381">
    <property type="entry name" value="UbiD-like_C"/>
</dbReference>
<dbReference type="OrthoDB" id="9809841at2"/>
<dbReference type="Proteomes" id="UP000279446">
    <property type="component" value="Unassembled WGS sequence"/>
</dbReference>
<organism evidence="4 5">
    <name type="scientific">Paenibacillus anaericanus</name>
    <dbReference type="NCBI Taxonomy" id="170367"/>
    <lineage>
        <taxon>Bacteria</taxon>
        <taxon>Bacillati</taxon>
        <taxon>Bacillota</taxon>
        <taxon>Bacilli</taxon>
        <taxon>Bacillales</taxon>
        <taxon>Paenibacillaceae</taxon>
        <taxon>Paenibacillus</taxon>
    </lineage>
</organism>
<dbReference type="GO" id="GO:0005737">
    <property type="term" value="C:cytoplasm"/>
    <property type="evidence" value="ECO:0007669"/>
    <property type="project" value="TreeGrafter"/>
</dbReference>
<dbReference type="InterPro" id="IPR048304">
    <property type="entry name" value="UbiD_Rift_dom"/>
</dbReference>
<dbReference type="InterPro" id="IPR002830">
    <property type="entry name" value="UbiD"/>
</dbReference>